<reference evidence="1" key="1">
    <citation type="journal article" date="2023" name="G3 (Bethesda)">
        <title>A reference genome for the long-term kleptoplast-retaining sea slug Elysia crispata morphotype clarki.</title>
        <authorList>
            <person name="Eastman K.E."/>
            <person name="Pendleton A.L."/>
            <person name="Shaikh M.A."/>
            <person name="Suttiyut T."/>
            <person name="Ogas R."/>
            <person name="Tomko P."/>
            <person name="Gavelis G."/>
            <person name="Widhalm J.R."/>
            <person name="Wisecaver J.H."/>
        </authorList>
    </citation>
    <scope>NUCLEOTIDE SEQUENCE</scope>
    <source>
        <strain evidence="1">ECLA1</strain>
    </source>
</reference>
<dbReference type="Proteomes" id="UP001283361">
    <property type="component" value="Unassembled WGS sequence"/>
</dbReference>
<proteinExistence type="predicted"/>
<gene>
    <name evidence="1" type="ORF">RRG08_012080</name>
</gene>
<evidence type="ECO:0000313" key="2">
    <source>
        <dbReference type="Proteomes" id="UP001283361"/>
    </source>
</evidence>
<dbReference type="EMBL" id="JAWDGP010000031">
    <property type="protein sequence ID" value="KAK3804200.1"/>
    <property type="molecule type" value="Genomic_DNA"/>
</dbReference>
<evidence type="ECO:0000313" key="1">
    <source>
        <dbReference type="EMBL" id="KAK3804200.1"/>
    </source>
</evidence>
<protein>
    <submittedName>
        <fullName evidence="1">Uncharacterized protein</fullName>
    </submittedName>
</protein>
<dbReference type="AlphaFoldDB" id="A0AAE1BDP7"/>
<name>A0AAE1BDP7_9GAST</name>
<comment type="caution">
    <text evidence="1">The sequence shown here is derived from an EMBL/GenBank/DDBJ whole genome shotgun (WGS) entry which is preliminary data.</text>
</comment>
<sequence>MAFDVTEFVPDTSIFDPYLTSHTLPLKAGRSVVRVKICVDHNRNHETLLDFGFLCEIFYGVVVGGRLKMVRFKEVFVNYQVLTWMWPDFLLPSGWISKPTISPRFSHSSK</sequence>
<organism evidence="1 2">
    <name type="scientific">Elysia crispata</name>
    <name type="common">lettuce slug</name>
    <dbReference type="NCBI Taxonomy" id="231223"/>
    <lineage>
        <taxon>Eukaryota</taxon>
        <taxon>Metazoa</taxon>
        <taxon>Spiralia</taxon>
        <taxon>Lophotrochozoa</taxon>
        <taxon>Mollusca</taxon>
        <taxon>Gastropoda</taxon>
        <taxon>Heterobranchia</taxon>
        <taxon>Euthyneura</taxon>
        <taxon>Panpulmonata</taxon>
        <taxon>Sacoglossa</taxon>
        <taxon>Placobranchoidea</taxon>
        <taxon>Plakobranchidae</taxon>
        <taxon>Elysia</taxon>
    </lineage>
</organism>
<keyword evidence="2" id="KW-1185">Reference proteome</keyword>
<accession>A0AAE1BDP7</accession>